<evidence type="ECO:0000313" key="3">
    <source>
        <dbReference type="Proteomes" id="UP000800040"/>
    </source>
</evidence>
<name>A0A6A5KFV3_9PLEO</name>
<dbReference type="AlphaFoldDB" id="A0A6A5KFV3"/>
<dbReference type="Proteomes" id="UP000800040">
    <property type="component" value="Unassembled WGS sequence"/>
</dbReference>
<dbReference type="EMBL" id="ML975320">
    <property type="protein sequence ID" value="KAF1833374.1"/>
    <property type="molecule type" value="Genomic_DNA"/>
</dbReference>
<feature type="region of interest" description="Disordered" evidence="1">
    <location>
        <begin position="265"/>
        <end position="285"/>
    </location>
</feature>
<feature type="region of interest" description="Disordered" evidence="1">
    <location>
        <begin position="70"/>
        <end position="91"/>
    </location>
</feature>
<evidence type="ECO:0000256" key="1">
    <source>
        <dbReference type="SAM" id="MobiDB-lite"/>
    </source>
</evidence>
<organism evidence="2 3">
    <name type="scientific">Decorospora gaudefroyi</name>
    <dbReference type="NCBI Taxonomy" id="184978"/>
    <lineage>
        <taxon>Eukaryota</taxon>
        <taxon>Fungi</taxon>
        <taxon>Dikarya</taxon>
        <taxon>Ascomycota</taxon>
        <taxon>Pezizomycotina</taxon>
        <taxon>Dothideomycetes</taxon>
        <taxon>Pleosporomycetidae</taxon>
        <taxon>Pleosporales</taxon>
        <taxon>Pleosporineae</taxon>
        <taxon>Pleosporaceae</taxon>
        <taxon>Decorospora</taxon>
    </lineage>
</organism>
<sequence length="324" mass="36920">MEVAQLDRRAALLRGLSPTPARPTTLQATPLAAKDDELAQLERDQRVREIQHKLRMQELAEAKAQAELDAIRRQGNTTQGIRDDDEPETGEKYPHEDLQIVQQTLGVAPKDIHLILTHKFNPYNLTRLRSTIGARPREQQDVTRINPTTQQLVLKRTVGTVKDFGNDPLIWVECFSNYARIIGLLFGAKHPRVMPAMAHFLSRVVRHAHDYEWQLVLEFALYRHEQAAALQILDPDAWEKVPDEWNAHYFNPTTLRMLSNKRLKTNQGGRATSPSSPRVSPNDKSVSCDAYNLARGCAWERCKRRHACKKCDSNTHGATNCNKK</sequence>
<proteinExistence type="predicted"/>
<accession>A0A6A5KFV3</accession>
<evidence type="ECO:0000313" key="2">
    <source>
        <dbReference type="EMBL" id="KAF1833374.1"/>
    </source>
</evidence>
<reference evidence="2" key="1">
    <citation type="submission" date="2020-01" db="EMBL/GenBank/DDBJ databases">
        <authorList>
            <consortium name="DOE Joint Genome Institute"/>
            <person name="Haridas S."/>
            <person name="Albert R."/>
            <person name="Binder M."/>
            <person name="Bloem J."/>
            <person name="Labutti K."/>
            <person name="Salamov A."/>
            <person name="Andreopoulos B."/>
            <person name="Baker S.E."/>
            <person name="Barry K."/>
            <person name="Bills G."/>
            <person name="Bluhm B.H."/>
            <person name="Cannon C."/>
            <person name="Castanera R."/>
            <person name="Culley D.E."/>
            <person name="Daum C."/>
            <person name="Ezra D."/>
            <person name="Gonzalez J.B."/>
            <person name="Henrissat B."/>
            <person name="Kuo A."/>
            <person name="Liang C."/>
            <person name="Lipzen A."/>
            <person name="Lutzoni F."/>
            <person name="Magnuson J."/>
            <person name="Mondo S."/>
            <person name="Nolan M."/>
            <person name="Ohm R."/>
            <person name="Pangilinan J."/>
            <person name="Park H.-J."/>
            <person name="Ramirez L."/>
            <person name="Alfaro M."/>
            <person name="Sun H."/>
            <person name="Tritt A."/>
            <person name="Yoshinaga Y."/>
            <person name="Zwiers L.-H."/>
            <person name="Turgeon B.G."/>
            <person name="Goodwin S.B."/>
            <person name="Spatafora J.W."/>
            <person name="Crous P.W."/>
            <person name="Grigoriev I.V."/>
        </authorList>
    </citation>
    <scope>NUCLEOTIDE SEQUENCE</scope>
    <source>
        <strain evidence="2">P77</strain>
    </source>
</reference>
<gene>
    <name evidence="2" type="ORF">BDW02DRAFT_599165</name>
</gene>
<keyword evidence="3" id="KW-1185">Reference proteome</keyword>
<dbReference type="OrthoDB" id="5423685at2759"/>
<protein>
    <submittedName>
        <fullName evidence="2">Uncharacterized protein</fullName>
    </submittedName>
</protein>